<dbReference type="PROSITE" id="PS51203">
    <property type="entry name" value="CS"/>
    <property type="match status" value="1"/>
</dbReference>
<reference evidence="11" key="1">
    <citation type="submission" date="2023-10" db="EMBL/GenBank/DDBJ databases">
        <title>Chromosome-level genome of the transformable northern wattle, Acacia crassicarpa.</title>
        <authorList>
            <person name="Massaro I."/>
            <person name="Sinha N.R."/>
            <person name="Poethig S."/>
            <person name="Leichty A.R."/>
        </authorList>
    </citation>
    <scope>NUCLEOTIDE SEQUENCE</scope>
    <source>
        <strain evidence="11">Acra3RX</strain>
        <tissue evidence="11">Leaf</tissue>
    </source>
</reference>
<evidence type="ECO:0000313" key="12">
    <source>
        <dbReference type="Proteomes" id="UP001293593"/>
    </source>
</evidence>
<dbReference type="FunFam" id="2.60.40.790:FF:000035">
    <property type="entry name" value="22.0 kDa heat shock protein"/>
    <property type="match status" value="1"/>
</dbReference>
<evidence type="ECO:0000259" key="10">
    <source>
        <dbReference type="PROSITE" id="PS51203"/>
    </source>
</evidence>
<feature type="signal peptide" evidence="8">
    <location>
        <begin position="1"/>
        <end position="26"/>
    </location>
</feature>
<evidence type="ECO:0000256" key="4">
    <source>
        <dbReference type="ARBA" id="ARBA00023016"/>
    </source>
</evidence>
<dbReference type="EMBL" id="JAWXYG010000001">
    <property type="protein sequence ID" value="KAK4283216.1"/>
    <property type="molecule type" value="Genomic_DNA"/>
</dbReference>
<accession>A0AAE1N718</accession>
<comment type="subunit">
    <text evidence="5">Forms oligomeric structures.</text>
</comment>
<gene>
    <name evidence="11" type="ORF">QN277_000191</name>
</gene>
<dbReference type="Gene3D" id="2.60.40.790">
    <property type="match status" value="1"/>
</dbReference>
<comment type="caution">
    <text evidence="11">The sequence shown here is derived from an EMBL/GenBank/DDBJ whole genome shotgun (WGS) entry which is preliminary data.</text>
</comment>
<dbReference type="InterPro" id="IPR007052">
    <property type="entry name" value="CS_dom"/>
</dbReference>
<dbReference type="Proteomes" id="UP001293593">
    <property type="component" value="Unassembled WGS sequence"/>
</dbReference>
<sequence length="202" mass="22947">MKHQPLNLFPLVLFLLLAAFSFKANGSLFPFIDRPGSLLSDLLSDPFPDPFHVLEQIPFGFDRDETLSSSSIAVSPARVDWKETPARHVIMADVPGLRKDEIKIEVEHNRVLRVSGERKKEDEQKGDHWHRVERSFGKFWRQFKLPDNVDLDFVKAKLENGVLNLTLEKLSPDKIKGPVTVSIAGEDEQPAKLEAIEAKQEL</sequence>
<evidence type="ECO:0000313" key="11">
    <source>
        <dbReference type="EMBL" id="KAK4283216.1"/>
    </source>
</evidence>
<feature type="chain" id="PRO_5041914767" evidence="8">
    <location>
        <begin position="27"/>
        <end position="202"/>
    </location>
</feature>
<dbReference type="PANTHER" id="PTHR11527">
    <property type="entry name" value="HEAT-SHOCK PROTEIN 20 FAMILY MEMBER"/>
    <property type="match status" value="1"/>
</dbReference>
<dbReference type="InterPro" id="IPR008978">
    <property type="entry name" value="HSP20-like_chaperone"/>
</dbReference>
<protein>
    <submittedName>
        <fullName evidence="11">Uncharacterized protein</fullName>
    </submittedName>
</protein>
<comment type="similarity">
    <text evidence="6 7">Belongs to the small heat shock protein (HSP20) family.</text>
</comment>
<dbReference type="SUPFAM" id="SSF49764">
    <property type="entry name" value="HSP20-like chaperones"/>
    <property type="match status" value="1"/>
</dbReference>
<evidence type="ECO:0000259" key="9">
    <source>
        <dbReference type="PROSITE" id="PS01031"/>
    </source>
</evidence>
<evidence type="ECO:0000256" key="5">
    <source>
        <dbReference type="ARBA" id="ARBA00038789"/>
    </source>
</evidence>
<evidence type="ECO:0000256" key="8">
    <source>
        <dbReference type="SAM" id="SignalP"/>
    </source>
</evidence>
<keyword evidence="3" id="KW-0256">Endoplasmic reticulum</keyword>
<dbReference type="PROSITE" id="PS01031">
    <property type="entry name" value="SHSP"/>
    <property type="match status" value="1"/>
</dbReference>
<dbReference type="InterPro" id="IPR002068">
    <property type="entry name" value="A-crystallin/Hsp20_dom"/>
</dbReference>
<evidence type="ECO:0000256" key="6">
    <source>
        <dbReference type="PROSITE-ProRule" id="PRU00285"/>
    </source>
</evidence>
<feature type="domain" description="SHSP" evidence="9">
    <location>
        <begin position="68"/>
        <end position="184"/>
    </location>
</feature>
<name>A0AAE1N718_9FABA</name>
<keyword evidence="12" id="KW-1185">Reference proteome</keyword>
<proteinExistence type="inferred from homology"/>
<dbReference type="GO" id="GO:0005788">
    <property type="term" value="C:endoplasmic reticulum lumen"/>
    <property type="evidence" value="ECO:0007669"/>
    <property type="project" value="UniProtKB-SubCell"/>
</dbReference>
<dbReference type="GO" id="GO:0009408">
    <property type="term" value="P:response to heat"/>
    <property type="evidence" value="ECO:0007669"/>
    <property type="project" value="UniProtKB-ARBA"/>
</dbReference>
<organism evidence="11 12">
    <name type="scientific">Acacia crassicarpa</name>
    <name type="common">northern wattle</name>
    <dbReference type="NCBI Taxonomy" id="499986"/>
    <lineage>
        <taxon>Eukaryota</taxon>
        <taxon>Viridiplantae</taxon>
        <taxon>Streptophyta</taxon>
        <taxon>Embryophyta</taxon>
        <taxon>Tracheophyta</taxon>
        <taxon>Spermatophyta</taxon>
        <taxon>Magnoliopsida</taxon>
        <taxon>eudicotyledons</taxon>
        <taxon>Gunneridae</taxon>
        <taxon>Pentapetalae</taxon>
        <taxon>rosids</taxon>
        <taxon>fabids</taxon>
        <taxon>Fabales</taxon>
        <taxon>Fabaceae</taxon>
        <taxon>Caesalpinioideae</taxon>
        <taxon>mimosoid clade</taxon>
        <taxon>Acacieae</taxon>
        <taxon>Acacia</taxon>
    </lineage>
</organism>
<dbReference type="AlphaFoldDB" id="A0AAE1N718"/>
<comment type="subcellular location">
    <subcellularLocation>
        <location evidence="1">Endoplasmic reticulum lumen</location>
    </subcellularLocation>
</comment>
<keyword evidence="2 8" id="KW-0732">Signal</keyword>
<dbReference type="CDD" id="cd06472">
    <property type="entry name" value="ACD_ScHsp26_like"/>
    <property type="match status" value="1"/>
</dbReference>
<dbReference type="Pfam" id="PF00011">
    <property type="entry name" value="HSP20"/>
    <property type="match status" value="1"/>
</dbReference>
<evidence type="ECO:0000256" key="1">
    <source>
        <dbReference type="ARBA" id="ARBA00004319"/>
    </source>
</evidence>
<evidence type="ECO:0000256" key="2">
    <source>
        <dbReference type="ARBA" id="ARBA00022729"/>
    </source>
</evidence>
<feature type="domain" description="CS" evidence="10">
    <location>
        <begin position="74"/>
        <end position="181"/>
    </location>
</feature>
<dbReference type="InterPro" id="IPR031107">
    <property type="entry name" value="Small_HSP"/>
</dbReference>
<evidence type="ECO:0000256" key="3">
    <source>
        <dbReference type="ARBA" id="ARBA00022824"/>
    </source>
</evidence>
<keyword evidence="4" id="KW-0346">Stress response</keyword>
<evidence type="ECO:0000256" key="7">
    <source>
        <dbReference type="RuleBase" id="RU003616"/>
    </source>
</evidence>